<protein>
    <recommendedName>
        <fullName evidence="3">serine O-acetyltransferase</fullName>
        <ecNumber evidence="3">2.3.1.30</ecNumber>
    </recommendedName>
</protein>
<evidence type="ECO:0000259" key="8">
    <source>
        <dbReference type="SMART" id="SM00971"/>
    </source>
</evidence>
<dbReference type="SUPFAM" id="SSF51161">
    <property type="entry name" value="Trimeric LpxA-like enzymes"/>
    <property type="match status" value="1"/>
</dbReference>
<dbReference type="Proteomes" id="UP001497512">
    <property type="component" value="Chromosome 1"/>
</dbReference>
<dbReference type="Pfam" id="PF06426">
    <property type="entry name" value="SATase_N"/>
    <property type="match status" value="1"/>
</dbReference>
<keyword evidence="5" id="KW-0808">Transferase</keyword>
<evidence type="ECO:0000256" key="1">
    <source>
        <dbReference type="ARBA" id="ARBA00004876"/>
    </source>
</evidence>
<dbReference type="InterPro" id="IPR018357">
    <property type="entry name" value="Hexapep_transf_CS"/>
</dbReference>
<proteinExistence type="inferred from homology"/>
<feature type="compositionally biased region" description="Low complexity" evidence="7">
    <location>
        <begin position="54"/>
        <end position="77"/>
    </location>
</feature>
<dbReference type="InterPro" id="IPR005881">
    <property type="entry name" value="Ser_O-AcTrfase"/>
</dbReference>
<comment type="similarity">
    <text evidence="2">Belongs to the transferase hexapeptide repeat family.</text>
</comment>
<evidence type="ECO:0000313" key="10">
    <source>
        <dbReference type="Proteomes" id="UP001497512"/>
    </source>
</evidence>
<keyword evidence="10" id="KW-1185">Reference proteome</keyword>
<dbReference type="InterPro" id="IPR011004">
    <property type="entry name" value="Trimer_LpxA-like_sf"/>
</dbReference>
<dbReference type="SMART" id="SM00971">
    <property type="entry name" value="SATase_N"/>
    <property type="match status" value="1"/>
</dbReference>
<dbReference type="CDD" id="cd03354">
    <property type="entry name" value="LbH_SAT"/>
    <property type="match status" value="1"/>
</dbReference>
<feature type="region of interest" description="Disordered" evidence="7">
    <location>
        <begin position="53"/>
        <end position="77"/>
    </location>
</feature>
<organism evidence="9 10">
    <name type="scientific">Sphagnum troendelagicum</name>
    <dbReference type="NCBI Taxonomy" id="128251"/>
    <lineage>
        <taxon>Eukaryota</taxon>
        <taxon>Viridiplantae</taxon>
        <taxon>Streptophyta</taxon>
        <taxon>Embryophyta</taxon>
        <taxon>Bryophyta</taxon>
        <taxon>Sphagnophytina</taxon>
        <taxon>Sphagnopsida</taxon>
        <taxon>Sphagnales</taxon>
        <taxon>Sphagnaceae</taxon>
        <taxon>Sphagnum</taxon>
    </lineage>
</organism>
<dbReference type="InterPro" id="IPR001451">
    <property type="entry name" value="Hexapep"/>
</dbReference>
<dbReference type="Pfam" id="PF00132">
    <property type="entry name" value="Hexapep"/>
    <property type="match status" value="1"/>
</dbReference>
<evidence type="ECO:0000256" key="6">
    <source>
        <dbReference type="ARBA" id="ARBA00023315"/>
    </source>
</evidence>
<evidence type="ECO:0000313" key="9">
    <source>
        <dbReference type="EMBL" id="CAK9192085.1"/>
    </source>
</evidence>
<dbReference type="PROSITE" id="PS00101">
    <property type="entry name" value="HEXAPEP_TRANSFERASES"/>
    <property type="match status" value="1"/>
</dbReference>
<evidence type="ECO:0000256" key="4">
    <source>
        <dbReference type="ARBA" id="ARBA00022605"/>
    </source>
</evidence>
<evidence type="ECO:0000256" key="7">
    <source>
        <dbReference type="SAM" id="MobiDB-lite"/>
    </source>
</evidence>
<comment type="pathway">
    <text evidence="1">Amino-acid biosynthesis; L-cysteine biosynthesis; L-cysteine from L-serine: step 1/2.</text>
</comment>
<keyword evidence="4" id="KW-0028">Amino-acid biosynthesis</keyword>
<dbReference type="PANTHER" id="PTHR42811">
    <property type="entry name" value="SERINE ACETYLTRANSFERASE"/>
    <property type="match status" value="1"/>
</dbReference>
<evidence type="ECO:0000256" key="5">
    <source>
        <dbReference type="ARBA" id="ARBA00022679"/>
    </source>
</evidence>
<sequence>MEAMRAATSLVSASKMDAVSFSSPTQMSSEVGIKPRFCAAGCVKCAPVSLAMRSNGSSSSSSVRSECSSSSSSLFSSSSRLATGTMKSAKEGRSSSSSAAAVVVKSLLMKEKGAGTHTFADTRLLETLRDFVPLLESNNRGGTGTGTEMYAPDFTSVDDEIDMSFSLEVQLPAALEEDKLWQRMRQEARWDAVKEPLLASYLYSTILSHRSLERALAFHLGNKLGSSTLLSTQLCNLINDTFMEDASIRSAMREDIKAVKERDPAFVSYSHCMLNFKGYLACQAYRVAHHLWNQGRTSLALAFQSRISEVFQVDIHPAAEIGSGIMLDHATGIVVGETARIGNNVSILHQVTLGGTGAVESDRHPKIGDGVLIGAGATILGNIKIGDGAKIGAGSIVLHDVPPCTTAVGNPARLLSGKQSPTKLKEIPSETMDHTSFIKGWSDYII</sequence>
<dbReference type="InterPro" id="IPR010493">
    <property type="entry name" value="Ser_AcTrfase_N"/>
</dbReference>
<evidence type="ECO:0000256" key="3">
    <source>
        <dbReference type="ARBA" id="ARBA00013266"/>
    </source>
</evidence>
<evidence type="ECO:0000256" key="2">
    <source>
        <dbReference type="ARBA" id="ARBA00007274"/>
    </source>
</evidence>
<dbReference type="NCBIfam" id="TIGR01172">
    <property type="entry name" value="cysE"/>
    <property type="match status" value="1"/>
</dbReference>
<dbReference type="EMBL" id="OZ019893">
    <property type="protein sequence ID" value="CAK9192085.1"/>
    <property type="molecule type" value="Genomic_DNA"/>
</dbReference>
<dbReference type="InterPro" id="IPR053376">
    <property type="entry name" value="Serine_acetyltransferase"/>
</dbReference>
<dbReference type="Gene3D" id="2.160.10.10">
    <property type="entry name" value="Hexapeptide repeat proteins"/>
    <property type="match status" value="1"/>
</dbReference>
<gene>
    <name evidence="9" type="ORF">CSSPTR1EN2_LOCUS1714</name>
</gene>
<accession>A0ABP0TC91</accession>
<dbReference type="Gene3D" id="1.10.3130.10">
    <property type="entry name" value="serine acetyltransferase, domain 1"/>
    <property type="match status" value="1"/>
</dbReference>
<reference evidence="9 10" key="1">
    <citation type="submission" date="2024-02" db="EMBL/GenBank/DDBJ databases">
        <authorList>
            <consortium name="ELIXIR-Norway"/>
            <consortium name="Elixir Norway"/>
        </authorList>
    </citation>
    <scope>NUCLEOTIDE SEQUENCE [LARGE SCALE GENOMIC DNA]</scope>
</reference>
<dbReference type="InterPro" id="IPR042122">
    <property type="entry name" value="Ser_AcTrfase_N_sf"/>
</dbReference>
<dbReference type="InterPro" id="IPR045304">
    <property type="entry name" value="LbH_SAT"/>
</dbReference>
<dbReference type="EC" id="2.3.1.30" evidence="3"/>
<keyword evidence="6" id="KW-0012">Acyltransferase</keyword>
<dbReference type="NCBIfam" id="NF041874">
    <property type="entry name" value="EPS_EpsC"/>
    <property type="match status" value="1"/>
</dbReference>
<name>A0ABP0TC91_9BRYO</name>
<feature type="domain" description="Serine acetyltransferase N-terminal" evidence="8">
    <location>
        <begin position="180"/>
        <end position="284"/>
    </location>
</feature>